<feature type="transmembrane region" description="Helical" evidence="5">
    <location>
        <begin position="170"/>
        <end position="191"/>
    </location>
</feature>
<gene>
    <name evidence="6" type="ORF">MSMAL_2535</name>
</gene>
<comment type="subcellular location">
    <subcellularLocation>
        <location evidence="1">Membrane</location>
        <topology evidence="1">Multi-pass membrane protein</topology>
    </subcellularLocation>
</comment>
<dbReference type="AlphaFoldDB" id="A0A0E3WP90"/>
<dbReference type="RefSeq" id="WP_048040945.1">
    <property type="nucleotide sequence ID" value="NZ_CP009513.1"/>
</dbReference>
<feature type="transmembrane region" description="Helical" evidence="5">
    <location>
        <begin position="355"/>
        <end position="374"/>
    </location>
</feature>
<feature type="transmembrane region" description="Helical" evidence="5">
    <location>
        <begin position="322"/>
        <end position="343"/>
    </location>
</feature>
<evidence type="ECO:0000256" key="4">
    <source>
        <dbReference type="ARBA" id="ARBA00023136"/>
    </source>
</evidence>
<feature type="transmembrane region" description="Helical" evidence="5">
    <location>
        <begin position="44"/>
        <end position="68"/>
    </location>
</feature>
<keyword evidence="2 5" id="KW-0812">Transmembrane</keyword>
<reference evidence="6 7" key="1">
    <citation type="submission" date="2014-07" db="EMBL/GenBank/DDBJ databases">
        <title>Methanogenic archaea and the global carbon cycle.</title>
        <authorList>
            <person name="Henriksen J.R."/>
            <person name="Luke J."/>
            <person name="Reinhart S."/>
            <person name="Benedict M.N."/>
            <person name="Youngblut N.D."/>
            <person name="Metcalf M.E."/>
            <person name="Whitaker R.J."/>
            <person name="Metcalf W.W."/>
        </authorList>
    </citation>
    <scope>NUCLEOTIDE SEQUENCE [LARGE SCALE GENOMIC DNA]</scope>
    <source>
        <strain evidence="6 7">LYC</strain>
    </source>
</reference>
<dbReference type="PATRIC" id="fig|1434114.4.peg.3207"/>
<evidence type="ECO:0000313" key="6">
    <source>
        <dbReference type="EMBL" id="AKB69078.1"/>
    </source>
</evidence>
<dbReference type="PANTHER" id="PTHR43424:SF1">
    <property type="entry name" value="LOCUS PUTATIVE PROTEIN 1-RELATED"/>
    <property type="match status" value="1"/>
</dbReference>
<feature type="transmembrane region" description="Helical" evidence="5">
    <location>
        <begin position="438"/>
        <end position="459"/>
    </location>
</feature>
<evidence type="ECO:0000256" key="3">
    <source>
        <dbReference type="ARBA" id="ARBA00022989"/>
    </source>
</evidence>
<keyword evidence="4 5" id="KW-0472">Membrane</keyword>
<feature type="transmembrane region" description="Helical" evidence="5">
    <location>
        <begin position="249"/>
        <end position="271"/>
    </location>
</feature>
<feature type="transmembrane region" description="Helical" evidence="5">
    <location>
        <begin position="414"/>
        <end position="432"/>
    </location>
</feature>
<dbReference type="CDD" id="cd13128">
    <property type="entry name" value="MATE_Wzx_like"/>
    <property type="match status" value="1"/>
</dbReference>
<organism evidence="6 7">
    <name type="scientific">Methanosarcina mazei LYC</name>
    <dbReference type="NCBI Taxonomy" id="1434114"/>
    <lineage>
        <taxon>Archaea</taxon>
        <taxon>Methanobacteriati</taxon>
        <taxon>Methanobacteriota</taxon>
        <taxon>Stenosarchaea group</taxon>
        <taxon>Methanomicrobia</taxon>
        <taxon>Methanosarcinales</taxon>
        <taxon>Methanosarcinaceae</taxon>
        <taxon>Methanosarcina</taxon>
    </lineage>
</organism>
<evidence type="ECO:0000256" key="5">
    <source>
        <dbReference type="SAM" id="Phobius"/>
    </source>
</evidence>
<sequence length="477" mass="53938">MSTFRLVAKNMGFLLTSRIATKVISFFTLLYIARYLGPGDFGKFSFVFSFIYFFGFIPDFGIHNILVREAAKEPENAGKLIGNATILQTFLSLIAFLLALFAINIIDYPVSTKNALYIASFGLLITSISAFSIIYEVNLRMEYTVLFSVTSRLIFFVLAVIATLKNLTLNAFVLASVVADFVHNFLTVLFSKKLIKPNFNLQVNLMKMILREALPMAVASVFTMIYFRIDVVMLSFLKDDTAVGLYSAAYRLTEAFIFISSAFMTSIFPLMSKYYKNSFELFTFIYAKSFKYLFALGLVLAMAVTFFSKEIVFNIYGSEYQGSVIVLKILIWATAIMFVNNLISITYISSGNQKIIAKVTAFAAILNSLLNLILIPSLSYAGAAATTLFTELFVMLFGIYWIKRNLLHEVMYRETIFLFVGMLISSASFVLLRLYINEIFSCLLSLIVFISILYISGWVDADDRRILMKTIRLNSKI</sequence>
<accession>A0A0E3WP90</accession>
<name>A0A0E3WP90_METMZ</name>
<feature type="transmembrane region" description="Helical" evidence="5">
    <location>
        <begin position="80"/>
        <end position="103"/>
    </location>
</feature>
<dbReference type="GeneID" id="24878841"/>
<dbReference type="EMBL" id="CP009513">
    <property type="protein sequence ID" value="AKB69078.1"/>
    <property type="molecule type" value="Genomic_DNA"/>
</dbReference>
<dbReference type="InterPro" id="IPR052556">
    <property type="entry name" value="PolySynth_Transporter"/>
</dbReference>
<feature type="transmembrane region" description="Helical" evidence="5">
    <location>
        <begin position="12"/>
        <end position="32"/>
    </location>
</feature>
<dbReference type="InterPro" id="IPR002797">
    <property type="entry name" value="Polysacc_synth"/>
</dbReference>
<feature type="transmembrane region" description="Helical" evidence="5">
    <location>
        <begin position="380"/>
        <end position="402"/>
    </location>
</feature>
<proteinExistence type="predicted"/>
<feature type="transmembrane region" description="Helical" evidence="5">
    <location>
        <begin position="115"/>
        <end position="137"/>
    </location>
</feature>
<evidence type="ECO:0000256" key="2">
    <source>
        <dbReference type="ARBA" id="ARBA00022692"/>
    </source>
</evidence>
<evidence type="ECO:0000256" key="1">
    <source>
        <dbReference type="ARBA" id="ARBA00004141"/>
    </source>
</evidence>
<feature type="transmembrane region" description="Helical" evidence="5">
    <location>
        <begin position="292"/>
        <end position="316"/>
    </location>
</feature>
<dbReference type="PANTHER" id="PTHR43424">
    <property type="entry name" value="LOCUS PUTATIVE PROTEIN 1-RELATED"/>
    <property type="match status" value="1"/>
</dbReference>
<feature type="transmembrane region" description="Helical" evidence="5">
    <location>
        <begin position="212"/>
        <end position="229"/>
    </location>
</feature>
<dbReference type="GO" id="GO:0016020">
    <property type="term" value="C:membrane"/>
    <property type="evidence" value="ECO:0007669"/>
    <property type="project" value="UniProtKB-SubCell"/>
</dbReference>
<evidence type="ECO:0000313" key="7">
    <source>
        <dbReference type="Proteomes" id="UP000033063"/>
    </source>
</evidence>
<feature type="transmembrane region" description="Helical" evidence="5">
    <location>
        <begin position="144"/>
        <end position="164"/>
    </location>
</feature>
<dbReference type="HOGENOM" id="CLU_022017_6_2_2"/>
<dbReference type="Proteomes" id="UP000033063">
    <property type="component" value="Chromosome"/>
</dbReference>
<dbReference type="Pfam" id="PF01943">
    <property type="entry name" value="Polysacc_synt"/>
    <property type="match status" value="1"/>
</dbReference>
<keyword evidence="3 5" id="KW-1133">Transmembrane helix</keyword>
<protein>
    <submittedName>
        <fullName evidence="6">Uncharacterized protein</fullName>
    </submittedName>
</protein>